<dbReference type="AlphaFoldDB" id="A0A3N0E830"/>
<proteinExistence type="predicted"/>
<evidence type="ECO:0000313" key="2">
    <source>
        <dbReference type="EMBL" id="RNL83988.1"/>
    </source>
</evidence>
<dbReference type="EMBL" id="RJMB01000013">
    <property type="protein sequence ID" value="RNL83988.1"/>
    <property type="molecule type" value="Genomic_DNA"/>
</dbReference>
<dbReference type="Pfam" id="PF08241">
    <property type="entry name" value="Methyltransf_11"/>
    <property type="match status" value="1"/>
</dbReference>
<comment type="caution">
    <text evidence="2">The sequence shown here is derived from an EMBL/GenBank/DDBJ whole genome shotgun (WGS) entry which is preliminary data.</text>
</comment>
<name>A0A3N0E830_9ACTN</name>
<dbReference type="SUPFAM" id="SSF53335">
    <property type="entry name" value="S-adenosyl-L-methionine-dependent methyltransferases"/>
    <property type="match status" value="1"/>
</dbReference>
<dbReference type="CDD" id="cd02440">
    <property type="entry name" value="AdoMet_MTases"/>
    <property type="match status" value="1"/>
</dbReference>
<dbReference type="GO" id="GO:0008757">
    <property type="term" value="F:S-adenosylmethionine-dependent methyltransferase activity"/>
    <property type="evidence" value="ECO:0007669"/>
    <property type="project" value="InterPro"/>
</dbReference>
<evidence type="ECO:0000313" key="3">
    <source>
        <dbReference type="Proteomes" id="UP000269198"/>
    </source>
</evidence>
<feature type="domain" description="Methyltransferase type 11" evidence="1">
    <location>
        <begin position="48"/>
        <end position="145"/>
    </location>
</feature>
<sequence length="258" mass="28533">MHESIAEHYERLASDYDGNWEHSAEYVSWMNGMIAETLDIRPGDRVADIGGGTGIFQRGLLASVSSRTPLLCVDPSPRMLEQVPEDSRVRTLCAGAEDVASARVELPYGELDAILVKETIHHVDDVSGTIRGLARLLAPGGKLLVISLPPLLDYPLFQAALDRFAANQPDPAALAAAMRDAGLDATLEYHDHNVVVDREHYIQLVRDNRWMSVLSTFTTEELDAGVAEMRAAHPEDTLRFTDRFGFVLGRNTQPRERS</sequence>
<dbReference type="Proteomes" id="UP000269198">
    <property type="component" value="Unassembled WGS sequence"/>
</dbReference>
<gene>
    <name evidence="2" type="ORF">EFW17_13960</name>
</gene>
<accession>A0A3N0E830</accession>
<evidence type="ECO:0000259" key="1">
    <source>
        <dbReference type="Pfam" id="PF08241"/>
    </source>
</evidence>
<protein>
    <submittedName>
        <fullName evidence="2">Class I SAM-dependent methyltransferase</fullName>
    </submittedName>
</protein>
<dbReference type="PANTHER" id="PTHR43861:SF1">
    <property type="entry name" value="TRANS-ACONITATE 2-METHYLTRANSFERASE"/>
    <property type="match status" value="1"/>
</dbReference>
<keyword evidence="2" id="KW-0808">Transferase</keyword>
<reference evidence="2 3" key="1">
    <citation type="submission" date="2018-11" db="EMBL/GenBank/DDBJ databases">
        <title>The genome draft of YIM 96095.</title>
        <authorList>
            <person name="Tang S.-K."/>
            <person name="Chunyu W.-X."/>
            <person name="Feng Y.-Z."/>
        </authorList>
    </citation>
    <scope>NUCLEOTIDE SEQUENCE [LARGE SCALE GENOMIC DNA]</scope>
    <source>
        <strain evidence="2 3">YIM 96095</strain>
    </source>
</reference>
<dbReference type="GO" id="GO:0032259">
    <property type="term" value="P:methylation"/>
    <property type="evidence" value="ECO:0007669"/>
    <property type="project" value="UniProtKB-KW"/>
</dbReference>
<dbReference type="PANTHER" id="PTHR43861">
    <property type="entry name" value="TRANS-ACONITATE 2-METHYLTRANSFERASE-RELATED"/>
    <property type="match status" value="1"/>
</dbReference>
<dbReference type="InterPro" id="IPR029063">
    <property type="entry name" value="SAM-dependent_MTases_sf"/>
</dbReference>
<dbReference type="InterPro" id="IPR013216">
    <property type="entry name" value="Methyltransf_11"/>
</dbReference>
<dbReference type="Gene3D" id="3.40.50.150">
    <property type="entry name" value="Vaccinia Virus protein VP39"/>
    <property type="match status" value="1"/>
</dbReference>
<dbReference type="OrthoDB" id="9795085at2"/>
<keyword evidence="2" id="KW-0489">Methyltransferase</keyword>
<dbReference type="RefSeq" id="WP_123201821.1">
    <property type="nucleotide sequence ID" value="NZ_RJMB01000013.1"/>
</dbReference>
<keyword evidence="3" id="KW-1185">Reference proteome</keyword>
<organism evidence="2 3">
    <name type="scientific">Halostreptopolyspora alba</name>
    <dbReference type="NCBI Taxonomy" id="2487137"/>
    <lineage>
        <taxon>Bacteria</taxon>
        <taxon>Bacillati</taxon>
        <taxon>Actinomycetota</taxon>
        <taxon>Actinomycetes</taxon>
        <taxon>Streptosporangiales</taxon>
        <taxon>Nocardiopsidaceae</taxon>
        <taxon>Halostreptopolyspora</taxon>
    </lineage>
</organism>